<dbReference type="InterPro" id="IPR002173">
    <property type="entry name" value="Carboh/pur_kinase_PfkB_CS"/>
</dbReference>
<dbReference type="PANTHER" id="PTHR10584:SF166">
    <property type="entry name" value="RIBOKINASE"/>
    <property type="match status" value="1"/>
</dbReference>
<gene>
    <name evidence="4" type="ORF">ACFFRH_08375</name>
</gene>
<comment type="caution">
    <text evidence="4">The sequence shown here is derived from an EMBL/GenBank/DDBJ whole genome shotgun (WGS) entry which is preliminary data.</text>
</comment>
<dbReference type="Pfam" id="PF00294">
    <property type="entry name" value="PfkB"/>
    <property type="match status" value="1"/>
</dbReference>
<organism evidence="4 5">
    <name type="scientific">Streptosporangium vulgare</name>
    <dbReference type="NCBI Taxonomy" id="46190"/>
    <lineage>
        <taxon>Bacteria</taxon>
        <taxon>Bacillati</taxon>
        <taxon>Actinomycetota</taxon>
        <taxon>Actinomycetes</taxon>
        <taxon>Streptosporangiales</taxon>
        <taxon>Streptosporangiaceae</taxon>
        <taxon>Streptosporangium</taxon>
    </lineage>
</organism>
<dbReference type="PROSITE" id="PS00584">
    <property type="entry name" value="PFKB_KINASES_2"/>
    <property type="match status" value="1"/>
</dbReference>
<dbReference type="InterPro" id="IPR011611">
    <property type="entry name" value="PfkB_dom"/>
</dbReference>
<dbReference type="EC" id="2.7.1.-" evidence="4"/>
<dbReference type="Proteomes" id="UP001589610">
    <property type="component" value="Unassembled WGS sequence"/>
</dbReference>
<dbReference type="InterPro" id="IPR029056">
    <property type="entry name" value="Ribokinase-like"/>
</dbReference>
<reference evidence="4 5" key="1">
    <citation type="submission" date="2024-09" db="EMBL/GenBank/DDBJ databases">
        <authorList>
            <person name="Sun Q."/>
            <person name="Mori K."/>
        </authorList>
    </citation>
    <scope>NUCLEOTIDE SEQUENCE [LARGE SCALE GENOMIC DNA]</scope>
    <source>
        <strain evidence="4 5">JCM 3028</strain>
    </source>
</reference>
<dbReference type="GO" id="GO:0016301">
    <property type="term" value="F:kinase activity"/>
    <property type="evidence" value="ECO:0007669"/>
    <property type="project" value="UniProtKB-KW"/>
</dbReference>
<dbReference type="SUPFAM" id="SSF53613">
    <property type="entry name" value="Ribokinase-like"/>
    <property type="match status" value="1"/>
</dbReference>
<dbReference type="Gene3D" id="3.40.1190.20">
    <property type="match status" value="1"/>
</dbReference>
<protein>
    <submittedName>
        <fullName evidence="4">Carbohydrate kinase family protein</fullName>
        <ecNumber evidence="4">2.7.1.-</ecNumber>
    </submittedName>
</protein>
<keyword evidence="5" id="KW-1185">Reference proteome</keyword>
<keyword evidence="1 4" id="KW-0808">Transferase</keyword>
<evidence type="ECO:0000313" key="5">
    <source>
        <dbReference type="Proteomes" id="UP001589610"/>
    </source>
</evidence>
<name>A0ABV5TAY3_9ACTN</name>
<evidence type="ECO:0000259" key="3">
    <source>
        <dbReference type="Pfam" id="PF00294"/>
    </source>
</evidence>
<evidence type="ECO:0000313" key="4">
    <source>
        <dbReference type="EMBL" id="MFB9675496.1"/>
    </source>
</evidence>
<sequence length="340" mass="34075">MSPAAASEFDLLVVGDANPDVVLSGAPRGLAYGQREELVAGGALVLGGSGAITACGAARLGLRTAFAGLVGDDEAGGFVLRSLSERGVDVSLCAVGEWPTALTVVLVNGEDRAILTAPGSLPHMTVDGLPADLARHVHASSYFLQPALAEGLPAFFERVRRAGATTSLDTNDDPEGRWLGLDGVLAVTDVLLPNAAEALALAAAGARGPGDLASGVPVPGVRAPGDPEAGRLERAGPEADRLERAVEALAGRGPLPVVKNGAAGTLSWADGGLVRVAAPPADPVDTVGAGDSFNAGFLAARLRGLTLRESMRVAAACGSLSTRAAGGTAAQPGWDEVHSL</sequence>
<evidence type="ECO:0000256" key="2">
    <source>
        <dbReference type="ARBA" id="ARBA00022777"/>
    </source>
</evidence>
<proteinExistence type="predicted"/>
<dbReference type="RefSeq" id="WP_386155391.1">
    <property type="nucleotide sequence ID" value="NZ_JBHMBS010000003.1"/>
</dbReference>
<dbReference type="EMBL" id="JBHMBS010000003">
    <property type="protein sequence ID" value="MFB9675496.1"/>
    <property type="molecule type" value="Genomic_DNA"/>
</dbReference>
<feature type="domain" description="Carbohydrate kinase PfkB" evidence="3">
    <location>
        <begin position="11"/>
        <end position="331"/>
    </location>
</feature>
<keyword evidence="2 4" id="KW-0418">Kinase</keyword>
<dbReference type="PANTHER" id="PTHR10584">
    <property type="entry name" value="SUGAR KINASE"/>
    <property type="match status" value="1"/>
</dbReference>
<accession>A0ABV5TAY3</accession>
<evidence type="ECO:0000256" key="1">
    <source>
        <dbReference type="ARBA" id="ARBA00022679"/>
    </source>
</evidence>